<evidence type="ECO:0000313" key="1">
    <source>
        <dbReference type="EMBL" id="KAG5573253.1"/>
    </source>
</evidence>
<gene>
    <name evidence="1" type="ORF">H5410_063019</name>
</gene>
<protein>
    <submittedName>
        <fullName evidence="1">Uncharacterized protein</fullName>
    </submittedName>
</protein>
<accession>A0A9J5WCL0</accession>
<proteinExistence type="predicted"/>
<sequence length="73" mass="8566">MDKSWLNIRNRVDQRYRDGVEGFLNWAFSQPGLRDSYKVWDLHGEVLARVENSNVTHRDEVEDDSNVGDDITE</sequence>
<dbReference type="AlphaFoldDB" id="A0A9J5WCL0"/>
<comment type="caution">
    <text evidence="1">The sequence shown here is derived from an EMBL/GenBank/DDBJ whole genome shotgun (WGS) entry which is preliminary data.</text>
</comment>
<dbReference type="Proteomes" id="UP000824120">
    <property type="component" value="Chromosome 12"/>
</dbReference>
<evidence type="ECO:0000313" key="2">
    <source>
        <dbReference type="Proteomes" id="UP000824120"/>
    </source>
</evidence>
<keyword evidence="2" id="KW-1185">Reference proteome</keyword>
<name>A0A9J5WCL0_SOLCO</name>
<dbReference type="EMBL" id="JACXVP010000012">
    <property type="protein sequence ID" value="KAG5573253.1"/>
    <property type="molecule type" value="Genomic_DNA"/>
</dbReference>
<dbReference type="OrthoDB" id="1292023at2759"/>
<reference evidence="1 2" key="1">
    <citation type="submission" date="2020-09" db="EMBL/GenBank/DDBJ databases">
        <title>De no assembly of potato wild relative species, Solanum commersonii.</title>
        <authorList>
            <person name="Cho K."/>
        </authorList>
    </citation>
    <scope>NUCLEOTIDE SEQUENCE [LARGE SCALE GENOMIC DNA]</scope>
    <source>
        <strain evidence="1">LZ3.2</strain>
        <tissue evidence="1">Leaf</tissue>
    </source>
</reference>
<organism evidence="1 2">
    <name type="scientific">Solanum commersonii</name>
    <name type="common">Commerson's wild potato</name>
    <name type="synonym">Commerson's nightshade</name>
    <dbReference type="NCBI Taxonomy" id="4109"/>
    <lineage>
        <taxon>Eukaryota</taxon>
        <taxon>Viridiplantae</taxon>
        <taxon>Streptophyta</taxon>
        <taxon>Embryophyta</taxon>
        <taxon>Tracheophyta</taxon>
        <taxon>Spermatophyta</taxon>
        <taxon>Magnoliopsida</taxon>
        <taxon>eudicotyledons</taxon>
        <taxon>Gunneridae</taxon>
        <taxon>Pentapetalae</taxon>
        <taxon>asterids</taxon>
        <taxon>lamiids</taxon>
        <taxon>Solanales</taxon>
        <taxon>Solanaceae</taxon>
        <taxon>Solanoideae</taxon>
        <taxon>Solaneae</taxon>
        <taxon>Solanum</taxon>
    </lineage>
</organism>